<dbReference type="InterPro" id="IPR029044">
    <property type="entry name" value="Nucleotide-diphossugar_trans"/>
</dbReference>
<dbReference type="PATRIC" id="fig|1305737.6.peg.1085"/>
<evidence type="ECO:0000313" key="6">
    <source>
        <dbReference type="Proteomes" id="UP000050421"/>
    </source>
</evidence>
<evidence type="ECO:0000256" key="2">
    <source>
        <dbReference type="ARBA" id="ARBA00022676"/>
    </source>
</evidence>
<dbReference type="Pfam" id="PF00535">
    <property type="entry name" value="Glycos_transf_2"/>
    <property type="match status" value="1"/>
</dbReference>
<organism evidence="5 6">
    <name type="scientific">Algoriphagus marincola HL-49</name>
    <dbReference type="NCBI Taxonomy" id="1305737"/>
    <lineage>
        <taxon>Bacteria</taxon>
        <taxon>Pseudomonadati</taxon>
        <taxon>Bacteroidota</taxon>
        <taxon>Cytophagia</taxon>
        <taxon>Cytophagales</taxon>
        <taxon>Cyclobacteriaceae</taxon>
        <taxon>Algoriphagus</taxon>
    </lineage>
</organism>
<keyword evidence="2" id="KW-0328">Glycosyltransferase</keyword>
<dbReference type="PANTHER" id="PTHR43179">
    <property type="entry name" value="RHAMNOSYLTRANSFERASE WBBL"/>
    <property type="match status" value="1"/>
</dbReference>
<accession>A0A0N8KHF9</accession>
<dbReference type="Proteomes" id="UP000050421">
    <property type="component" value="Unassembled WGS sequence"/>
</dbReference>
<evidence type="ECO:0000259" key="4">
    <source>
        <dbReference type="Pfam" id="PF00535"/>
    </source>
</evidence>
<comment type="caution">
    <text evidence="5">The sequence shown here is derived from an EMBL/GenBank/DDBJ whole genome shotgun (WGS) entry which is preliminary data.</text>
</comment>
<evidence type="ECO:0000256" key="1">
    <source>
        <dbReference type="ARBA" id="ARBA00006739"/>
    </source>
</evidence>
<sequence length="331" mass="38276">MKLCAIVILNYNGAEMLKRFLPGVVENSTFDLWVIDNASQDDSVAILEQEFPQISVIRLSHNFGYAGGYNQGLEQLKGDYQYYILLNSDVEVTFHWDQDLVQFLETNRQFVAAQPKILSAKDKRLFDYAGAGGGFLDHLFYPYCRGRIWNEIETDQGQYDDDLEVDWTSGACFVIKSDLFHQFQGFDEHFFAHMEEIDLCLRMRQEGFRMGYTGKVAVYHLGGATLDRSSPRKLELNIRNNLAMIYKNESRSRFWWIFGQKGILEGIAALGYLLKGQRDSAHAVWKGYSGFFKMKNEFLQRSAIKKAPFLGPSKYVFLDFFFRGKKKFSDL</sequence>
<proteinExistence type="inferred from homology"/>
<dbReference type="Gene3D" id="3.90.550.10">
    <property type="entry name" value="Spore Coat Polysaccharide Biosynthesis Protein SpsA, Chain A"/>
    <property type="match status" value="1"/>
</dbReference>
<gene>
    <name evidence="5" type="ORF">HLUCCX10_02140</name>
</gene>
<dbReference type="AlphaFoldDB" id="A0A0N8KHF9"/>
<dbReference type="SUPFAM" id="SSF53448">
    <property type="entry name" value="Nucleotide-diphospho-sugar transferases"/>
    <property type="match status" value="1"/>
</dbReference>
<dbReference type="CDD" id="cd04186">
    <property type="entry name" value="GT_2_like_c"/>
    <property type="match status" value="1"/>
</dbReference>
<dbReference type="InterPro" id="IPR001173">
    <property type="entry name" value="Glyco_trans_2-like"/>
</dbReference>
<feature type="domain" description="Glycosyltransferase 2-like" evidence="4">
    <location>
        <begin position="6"/>
        <end position="116"/>
    </location>
</feature>
<dbReference type="STRING" id="1305737.GCA_000526355_00250"/>
<keyword evidence="3 5" id="KW-0808">Transferase</keyword>
<evidence type="ECO:0000313" key="5">
    <source>
        <dbReference type="EMBL" id="KPQ19626.1"/>
    </source>
</evidence>
<dbReference type="GO" id="GO:0016757">
    <property type="term" value="F:glycosyltransferase activity"/>
    <property type="evidence" value="ECO:0007669"/>
    <property type="project" value="UniProtKB-KW"/>
</dbReference>
<protein>
    <submittedName>
        <fullName evidence="5">Family 27 glycosyltransferase</fullName>
    </submittedName>
</protein>
<dbReference type="PANTHER" id="PTHR43179:SF12">
    <property type="entry name" value="GALACTOFURANOSYLTRANSFERASE GLFT2"/>
    <property type="match status" value="1"/>
</dbReference>
<name>A0A0N8KHF9_9BACT</name>
<comment type="similarity">
    <text evidence="1">Belongs to the glycosyltransferase 2 family.</text>
</comment>
<dbReference type="eggNOG" id="COG1216">
    <property type="taxonomic scope" value="Bacteria"/>
</dbReference>
<dbReference type="OrthoDB" id="9771846at2"/>
<reference evidence="5 6" key="1">
    <citation type="submission" date="2015-09" db="EMBL/GenBank/DDBJ databases">
        <title>Identification and resolution of microdiversity through metagenomic sequencing of parallel consortia.</title>
        <authorList>
            <person name="Nelson W.C."/>
            <person name="Romine M.F."/>
            <person name="Lindemann S.R."/>
        </authorList>
    </citation>
    <scope>NUCLEOTIDE SEQUENCE [LARGE SCALE GENOMIC DNA]</scope>
    <source>
        <strain evidence="5">HL-49</strain>
    </source>
</reference>
<dbReference type="EMBL" id="LJXT01000007">
    <property type="protein sequence ID" value="KPQ19626.1"/>
    <property type="molecule type" value="Genomic_DNA"/>
</dbReference>
<evidence type="ECO:0000256" key="3">
    <source>
        <dbReference type="ARBA" id="ARBA00022679"/>
    </source>
</evidence>